<dbReference type="PIRSF" id="PIRSF033563">
    <property type="entry name" value="UCP033563"/>
    <property type="match status" value="1"/>
</dbReference>
<keyword evidence="2" id="KW-1185">Reference proteome</keyword>
<name>A0A3P3W477_9FLAO</name>
<organism evidence="1 2">
    <name type="scientific">Paenimyroides tangerinum</name>
    <dbReference type="NCBI Taxonomy" id="2488728"/>
    <lineage>
        <taxon>Bacteria</taxon>
        <taxon>Pseudomonadati</taxon>
        <taxon>Bacteroidota</taxon>
        <taxon>Flavobacteriia</taxon>
        <taxon>Flavobacteriales</taxon>
        <taxon>Flavobacteriaceae</taxon>
        <taxon>Paenimyroides</taxon>
    </lineage>
</organism>
<proteinExistence type="predicted"/>
<dbReference type="PANTHER" id="PTHR36454:SF1">
    <property type="entry name" value="DUF1015 DOMAIN-CONTAINING PROTEIN"/>
    <property type="match status" value="1"/>
</dbReference>
<comment type="caution">
    <text evidence="1">The sequence shown here is derived from an EMBL/GenBank/DDBJ whole genome shotgun (WGS) entry which is preliminary data.</text>
</comment>
<dbReference type="Proteomes" id="UP000275719">
    <property type="component" value="Unassembled WGS sequence"/>
</dbReference>
<dbReference type="PANTHER" id="PTHR36454">
    <property type="entry name" value="LMO2823 PROTEIN"/>
    <property type="match status" value="1"/>
</dbReference>
<dbReference type="Pfam" id="PF06245">
    <property type="entry name" value="DUF1015"/>
    <property type="match status" value="1"/>
</dbReference>
<evidence type="ECO:0000313" key="2">
    <source>
        <dbReference type="Proteomes" id="UP000275719"/>
    </source>
</evidence>
<sequence>MAKIIPFKAVLPTADKVALVTTRSYDEYSATELASWLDFNPFSFLHIMSPAYINQQKIGINERFKMVANKYNDFKRDGILVKQDKPAMYLYKIETKKNVFVGIMAGTSVADYQGNQIKKHENTLEYRVNTLKDYFKITQFNTEPVLMMYPENDALQQWISDKQKTTPLYDFSTTNREKHTLWSINSQEEIDFITNLFDSFENLYIADGHHRSASAHLLHQENTDSSNHKLDYFMSFLISENNIKINEYNRLVHDLNNHSIPDFLSLLDKDFVVIKRDEQIWKPTQKFEFGMYLEGNFYSLQLKEIPNSTNKLETLDAQLLYDKILNPILGIEDLRTDSRIDYIPGNKSLLEMIDKIDNGAFKIGFNLFPASIEEIKYLADNDLTMPPKSTYIEPKFRNGLIIYEL</sequence>
<dbReference type="InterPro" id="IPR008323">
    <property type="entry name" value="UCP033563"/>
</dbReference>
<dbReference type="AlphaFoldDB" id="A0A3P3W477"/>
<accession>A0A3P3W477</accession>
<dbReference type="RefSeq" id="WP_125019536.1">
    <property type="nucleotide sequence ID" value="NZ_RQVQ01000026.1"/>
</dbReference>
<gene>
    <name evidence="1" type="ORF">EG240_11485</name>
</gene>
<reference evidence="1 2" key="1">
    <citation type="submission" date="2018-11" db="EMBL/GenBank/DDBJ databases">
        <title>Flavobacterium sp. nov., YIM 102701-2 draft genome.</title>
        <authorList>
            <person name="Li G."/>
            <person name="Jiang Y."/>
        </authorList>
    </citation>
    <scope>NUCLEOTIDE SEQUENCE [LARGE SCALE GENOMIC DNA]</scope>
    <source>
        <strain evidence="1 2">YIM 102701-2</strain>
    </source>
</reference>
<dbReference type="OrthoDB" id="9781616at2"/>
<protein>
    <submittedName>
        <fullName evidence="1">DUF1015 domain-containing protein</fullName>
    </submittedName>
</protein>
<evidence type="ECO:0000313" key="1">
    <source>
        <dbReference type="EMBL" id="RRJ89544.1"/>
    </source>
</evidence>
<dbReference type="EMBL" id="RQVQ01000026">
    <property type="protein sequence ID" value="RRJ89544.1"/>
    <property type="molecule type" value="Genomic_DNA"/>
</dbReference>